<evidence type="ECO:0000256" key="1">
    <source>
        <dbReference type="SAM" id="Phobius"/>
    </source>
</evidence>
<comment type="caution">
    <text evidence="2">The sequence shown here is derived from an EMBL/GenBank/DDBJ whole genome shotgun (WGS) entry which is preliminary data.</text>
</comment>
<reference evidence="2 3" key="1">
    <citation type="submission" date="2020-04" db="EMBL/GenBank/DDBJ databases">
        <title>Sphingobium sp. AR-3-1 isolated from Arctic soil.</title>
        <authorList>
            <person name="Dahal R.H."/>
            <person name="Chaudhary D.K."/>
        </authorList>
    </citation>
    <scope>NUCLEOTIDE SEQUENCE [LARGE SCALE GENOMIC DNA]</scope>
    <source>
        <strain evidence="2 3">AR-3-1</strain>
    </source>
</reference>
<dbReference type="EMBL" id="JABBFV010000017">
    <property type="protein sequence ID" value="NML12221.1"/>
    <property type="molecule type" value="Genomic_DNA"/>
</dbReference>
<evidence type="ECO:0000313" key="2">
    <source>
        <dbReference type="EMBL" id="NML12221.1"/>
    </source>
</evidence>
<gene>
    <name evidence="2" type="ORF">HHL08_19095</name>
</gene>
<sequence length="147" mass="16630">MTNEAEDRAESDMSEPVRFDGMRDWVWSSRLPKIWWALATLFWAAKAMSSKLDWLRWLNEPGLAGYLTVAFFPPLMLLILGFHRLKQHLDGQLDGTCDSVFEDNLSYRPVGPSGLRAEIDPLDPRSGLLWSENALNPLNASQISHGS</sequence>
<feature type="transmembrane region" description="Helical" evidence="1">
    <location>
        <begin position="63"/>
        <end position="82"/>
    </location>
</feature>
<keyword evidence="3" id="KW-1185">Reference proteome</keyword>
<proteinExistence type="predicted"/>
<keyword evidence="1" id="KW-0812">Transmembrane</keyword>
<dbReference type="AlphaFoldDB" id="A0A7X9ZV29"/>
<dbReference type="RefSeq" id="WP_096063539.1">
    <property type="nucleotide sequence ID" value="NZ_JABBFV010000017.1"/>
</dbReference>
<keyword evidence="1" id="KW-1133">Transmembrane helix</keyword>
<name>A0A7X9ZV29_9SPHN</name>
<dbReference type="Proteomes" id="UP000519023">
    <property type="component" value="Unassembled WGS sequence"/>
</dbReference>
<evidence type="ECO:0000313" key="3">
    <source>
        <dbReference type="Proteomes" id="UP000519023"/>
    </source>
</evidence>
<protein>
    <submittedName>
        <fullName evidence="2">Uncharacterized protein</fullName>
    </submittedName>
</protein>
<organism evidence="2 3">
    <name type="scientific">Sphingobium psychrophilum</name>
    <dbReference type="NCBI Taxonomy" id="2728834"/>
    <lineage>
        <taxon>Bacteria</taxon>
        <taxon>Pseudomonadati</taxon>
        <taxon>Pseudomonadota</taxon>
        <taxon>Alphaproteobacteria</taxon>
        <taxon>Sphingomonadales</taxon>
        <taxon>Sphingomonadaceae</taxon>
        <taxon>Sphingobium</taxon>
    </lineage>
</organism>
<keyword evidence="1" id="KW-0472">Membrane</keyword>
<accession>A0A7X9ZV29</accession>